<dbReference type="OrthoDB" id="4762992at2"/>
<accession>A0A1A2NTG0</accession>
<dbReference type="RefSeq" id="WP_064921783.1">
    <property type="nucleotide sequence ID" value="NZ_LZJK01000076.1"/>
</dbReference>
<gene>
    <name evidence="2" type="ORF">A5710_21935</name>
</gene>
<reference evidence="3" key="1">
    <citation type="submission" date="2016-06" db="EMBL/GenBank/DDBJ databases">
        <authorList>
            <person name="Sutton G."/>
            <person name="Brinkac L."/>
            <person name="Sanka R."/>
            <person name="Adams M."/>
            <person name="Lau E."/>
            <person name="Sam S."/>
            <person name="Sreng N."/>
            <person name="Him V."/>
            <person name="Kerleguer A."/>
            <person name="Cheng S."/>
        </authorList>
    </citation>
    <scope>NUCLEOTIDE SEQUENCE [LARGE SCALE GENOMIC DNA]</scope>
    <source>
        <strain evidence="3">E1876</strain>
    </source>
</reference>
<feature type="region of interest" description="Disordered" evidence="1">
    <location>
        <begin position="1"/>
        <end position="51"/>
    </location>
</feature>
<organism evidence="2 3">
    <name type="scientific">Mycolicibacter sinensis (strain JDM601)</name>
    <name type="common">Mycobacterium sinense</name>
    <dbReference type="NCBI Taxonomy" id="875328"/>
    <lineage>
        <taxon>Bacteria</taxon>
        <taxon>Bacillati</taxon>
        <taxon>Actinomycetota</taxon>
        <taxon>Actinomycetes</taxon>
        <taxon>Mycobacteriales</taxon>
        <taxon>Mycobacteriaceae</taxon>
        <taxon>Mycolicibacter</taxon>
    </lineage>
</organism>
<dbReference type="Proteomes" id="UP000093943">
    <property type="component" value="Unassembled WGS sequence"/>
</dbReference>
<evidence type="ECO:0000313" key="3">
    <source>
        <dbReference type="Proteomes" id="UP000093943"/>
    </source>
</evidence>
<name>A0A1A2NTG0_MYCSD</name>
<protein>
    <submittedName>
        <fullName evidence="2">Uncharacterized protein</fullName>
    </submittedName>
</protein>
<evidence type="ECO:0000313" key="2">
    <source>
        <dbReference type="EMBL" id="OBI29409.1"/>
    </source>
</evidence>
<sequence length="70" mass="7434">MTNAEGLPPTDDVPEADLAEQRTSADTTDEEAGLNPAHLPNADEVDANPADLIDQAISVPLSDDDYDIEQ</sequence>
<comment type="caution">
    <text evidence="2">The sequence shown here is derived from an EMBL/GenBank/DDBJ whole genome shotgun (WGS) entry which is preliminary data.</text>
</comment>
<dbReference type="EMBL" id="LZKG01000088">
    <property type="protein sequence ID" value="OBI29409.1"/>
    <property type="molecule type" value="Genomic_DNA"/>
</dbReference>
<proteinExistence type="predicted"/>
<evidence type="ECO:0000256" key="1">
    <source>
        <dbReference type="SAM" id="MobiDB-lite"/>
    </source>
</evidence>
<dbReference type="AlphaFoldDB" id="A0A1A2NTG0"/>